<dbReference type="InterPro" id="IPR009267">
    <property type="entry name" value="NTP_transf_6"/>
</dbReference>
<sequence>MIFFLWLIVNTCGRGEKSVIKSENDIIELIRKDAWMMKLLKTVKGLNLPDSWICAGFIRSKVWDTLHGYGERTTLRDIDVIYYDAENLDEKIEKQLESTLVSLLPNVPWSVKNQARMHSRNRVAPYSSAIDAIAKFPETATALGIKLDKNDNLVLIAPHGIIDVISLTVRPTPFFTANKERIAVYQKRIQQKNWRLTWNRLITTLHINE</sequence>
<accession>A0ABN4XHS0</accession>
<dbReference type="Proteomes" id="UP000189661">
    <property type="component" value="Chromosome"/>
</dbReference>
<protein>
    <recommendedName>
        <fullName evidence="3">Nucleotidyltransferase family protein</fullName>
    </recommendedName>
</protein>
<gene>
    <name evidence="1" type="ORF">AJGP001_08415</name>
</gene>
<keyword evidence="2" id="KW-1185">Reference proteome</keyword>
<dbReference type="PANTHER" id="PTHR39166:SF1">
    <property type="entry name" value="BLL1166 PROTEIN"/>
    <property type="match status" value="1"/>
</dbReference>
<organism evidence="1 2">
    <name type="scientific">Planococcus faecalis</name>
    <dbReference type="NCBI Taxonomy" id="1598147"/>
    <lineage>
        <taxon>Bacteria</taxon>
        <taxon>Bacillati</taxon>
        <taxon>Bacillota</taxon>
        <taxon>Bacilli</taxon>
        <taxon>Bacillales</taxon>
        <taxon>Caryophanaceae</taxon>
        <taxon>Planococcus</taxon>
    </lineage>
</organism>
<proteinExistence type="predicted"/>
<evidence type="ECO:0000313" key="1">
    <source>
        <dbReference type="EMBL" id="AQU79287.1"/>
    </source>
</evidence>
<evidence type="ECO:0008006" key="3">
    <source>
        <dbReference type="Google" id="ProtNLM"/>
    </source>
</evidence>
<dbReference type="Pfam" id="PF06042">
    <property type="entry name" value="NTP_transf_6"/>
    <property type="match status" value="1"/>
</dbReference>
<name>A0ABN4XHS0_9BACL</name>
<dbReference type="EMBL" id="CP019401">
    <property type="protein sequence ID" value="AQU79287.1"/>
    <property type="molecule type" value="Genomic_DNA"/>
</dbReference>
<dbReference type="PANTHER" id="PTHR39166">
    <property type="entry name" value="BLL1166 PROTEIN"/>
    <property type="match status" value="1"/>
</dbReference>
<evidence type="ECO:0000313" key="2">
    <source>
        <dbReference type="Proteomes" id="UP000189661"/>
    </source>
</evidence>
<reference evidence="1 2" key="1">
    <citation type="submission" date="2017-01" db="EMBL/GenBank/DDBJ databases">
        <title>Planococcus faecalis genome complete sequence.</title>
        <authorList>
            <person name="Lee P.C."/>
        </authorList>
    </citation>
    <scope>NUCLEOTIDE SEQUENCE [LARGE SCALE GENOMIC DNA]</scope>
    <source>
        <strain evidence="1 2">AJ003</strain>
    </source>
</reference>